<dbReference type="STRING" id="1189621.A3SI_11874"/>
<keyword evidence="2" id="KW-1185">Reference proteome</keyword>
<dbReference type="Proteomes" id="UP000005551">
    <property type="component" value="Unassembled WGS sequence"/>
</dbReference>
<evidence type="ECO:0000313" key="2">
    <source>
        <dbReference type="Proteomes" id="UP000005551"/>
    </source>
</evidence>
<accession>I5C2K2</accession>
<sequence>MVLEQSLGEARDRVLLLQTQEAEEQLQRLLAFVKSQNPGQEDQFTDRYRERLILYIEEDEFPAHLLDGNFQGFKDSYVTHVEDFLVFTNSSKAMRLYLDDLALGQVWENSAKGQEQWARLGQSPGLSFYFDGTSFWNGLAQRALPGWRPSCSSRVHA</sequence>
<dbReference type="EMBL" id="AJYA01000024">
    <property type="protein sequence ID" value="EIM76054.1"/>
    <property type="molecule type" value="Genomic_DNA"/>
</dbReference>
<comment type="caution">
    <text evidence="1">The sequence shown here is derived from an EMBL/GenBank/DDBJ whole genome shotgun (WGS) entry which is preliminary data.</text>
</comment>
<dbReference type="AlphaFoldDB" id="I5C2K2"/>
<evidence type="ECO:0000313" key="1">
    <source>
        <dbReference type="EMBL" id="EIM76054.1"/>
    </source>
</evidence>
<protein>
    <submittedName>
        <fullName evidence="1">Uncharacterized protein</fullName>
    </submittedName>
</protein>
<organism evidence="1 2">
    <name type="scientific">Nitritalea halalkaliphila LW7</name>
    <dbReference type="NCBI Taxonomy" id="1189621"/>
    <lineage>
        <taxon>Bacteria</taxon>
        <taxon>Pseudomonadati</taxon>
        <taxon>Bacteroidota</taxon>
        <taxon>Cytophagia</taxon>
        <taxon>Cytophagales</taxon>
        <taxon>Cyclobacteriaceae</taxon>
        <taxon>Nitritalea</taxon>
    </lineage>
</organism>
<name>I5C2K2_9BACT</name>
<proteinExistence type="predicted"/>
<reference evidence="1 2" key="1">
    <citation type="submission" date="2012-05" db="EMBL/GenBank/DDBJ databases">
        <title>Genome sequence of Nitritalea halalkaliphila LW7.</title>
        <authorList>
            <person name="Jangir P.K."/>
            <person name="Singh A."/>
            <person name="Shivaji S."/>
            <person name="Sharma R."/>
        </authorList>
    </citation>
    <scope>NUCLEOTIDE SEQUENCE [LARGE SCALE GENOMIC DNA]</scope>
    <source>
        <strain evidence="1 2">LW7</strain>
    </source>
</reference>
<gene>
    <name evidence="1" type="ORF">A3SI_11874</name>
</gene>
<dbReference type="RefSeq" id="WP_009055454.1">
    <property type="nucleotide sequence ID" value="NZ_AJYA01000024.1"/>
</dbReference>